<keyword evidence="2" id="KW-0325">Glycoprotein</keyword>
<dbReference type="InterPro" id="IPR051755">
    <property type="entry name" value="Ig-like_CS_Receptor"/>
</dbReference>
<evidence type="ECO:0000259" key="3">
    <source>
        <dbReference type="PROSITE" id="PS50835"/>
    </source>
</evidence>
<evidence type="ECO:0000313" key="4">
    <source>
        <dbReference type="Ensembl" id="ENSAPLP00000028729.1"/>
    </source>
</evidence>
<name>A0A493TSH2_ANAPP</name>
<dbReference type="Gene3D" id="2.60.40.10">
    <property type="entry name" value="Immunoglobulins"/>
    <property type="match status" value="1"/>
</dbReference>
<dbReference type="PANTHER" id="PTHR19971">
    <property type="entry name" value="SIGNAL-REGULATORY PROTEIN BETA"/>
    <property type="match status" value="1"/>
</dbReference>
<evidence type="ECO:0000256" key="2">
    <source>
        <dbReference type="ARBA" id="ARBA00023180"/>
    </source>
</evidence>
<dbReference type="InterPro" id="IPR007110">
    <property type="entry name" value="Ig-like_dom"/>
</dbReference>
<proteinExistence type="predicted"/>
<evidence type="ECO:0000313" key="5">
    <source>
        <dbReference type="Proteomes" id="UP000016666"/>
    </source>
</evidence>
<dbReference type="InterPro" id="IPR013783">
    <property type="entry name" value="Ig-like_fold"/>
</dbReference>
<dbReference type="SUPFAM" id="SSF48726">
    <property type="entry name" value="Immunoglobulin"/>
    <property type="match status" value="1"/>
</dbReference>
<dbReference type="AlphaFoldDB" id="A0A493TSH2"/>
<reference evidence="5" key="1">
    <citation type="submission" date="2017-10" db="EMBL/GenBank/DDBJ databases">
        <title>A new Pekin duck reference genome.</title>
        <authorList>
            <person name="Hou Z.-C."/>
            <person name="Zhou Z.-K."/>
            <person name="Zhu F."/>
            <person name="Hou S.-S."/>
        </authorList>
    </citation>
    <scope>NUCLEOTIDE SEQUENCE [LARGE SCALE GENOMIC DNA]</scope>
</reference>
<dbReference type="Pfam" id="PF07654">
    <property type="entry name" value="C1-set"/>
    <property type="match status" value="1"/>
</dbReference>
<organism evidence="4 5">
    <name type="scientific">Anas platyrhynchos platyrhynchos</name>
    <name type="common">Northern mallard</name>
    <dbReference type="NCBI Taxonomy" id="8840"/>
    <lineage>
        <taxon>Eukaryota</taxon>
        <taxon>Metazoa</taxon>
        <taxon>Chordata</taxon>
        <taxon>Craniata</taxon>
        <taxon>Vertebrata</taxon>
        <taxon>Euteleostomi</taxon>
        <taxon>Archelosauria</taxon>
        <taxon>Archosauria</taxon>
        <taxon>Dinosauria</taxon>
        <taxon>Saurischia</taxon>
        <taxon>Theropoda</taxon>
        <taxon>Coelurosauria</taxon>
        <taxon>Aves</taxon>
        <taxon>Neognathae</taxon>
        <taxon>Galloanserae</taxon>
        <taxon>Anseriformes</taxon>
        <taxon>Anatidae</taxon>
        <taxon>Anatinae</taxon>
        <taxon>Anas</taxon>
    </lineage>
</organism>
<feature type="domain" description="Ig-like" evidence="3">
    <location>
        <begin position="11"/>
        <end position="95"/>
    </location>
</feature>
<dbReference type="InterPro" id="IPR036179">
    <property type="entry name" value="Ig-like_dom_sf"/>
</dbReference>
<dbReference type="STRING" id="8840.ENSAPLP00000028729"/>
<dbReference type="CDD" id="cd00098">
    <property type="entry name" value="IgC1"/>
    <property type="match status" value="1"/>
</dbReference>
<keyword evidence="5" id="KW-1185">Reference proteome</keyword>
<reference evidence="4" key="3">
    <citation type="submission" date="2025-09" db="UniProtKB">
        <authorList>
            <consortium name="Ensembl"/>
        </authorList>
    </citation>
    <scope>IDENTIFICATION</scope>
</reference>
<dbReference type="Proteomes" id="UP000016666">
    <property type="component" value="Unassembled WGS sequence"/>
</dbReference>
<dbReference type="PROSITE" id="PS50835">
    <property type="entry name" value="IG_LIKE"/>
    <property type="match status" value="1"/>
</dbReference>
<protein>
    <recommendedName>
        <fullName evidence="3">Ig-like domain-containing protein</fullName>
    </recommendedName>
</protein>
<sequence length="95" mass="10375">DPPLLLFPVPPKVVLEPLGPVGLNETVSFTCDVQGFYPGSVTVTWLENGKEMNTGSTPRPIETPEGLFKLRTPLTLHHHHRAIATPIQLFTGGCF</sequence>
<keyword evidence="1" id="KW-1015">Disulfide bond</keyword>
<dbReference type="InterPro" id="IPR003597">
    <property type="entry name" value="Ig_C1-set"/>
</dbReference>
<dbReference type="Ensembl" id="ENSAPLT00000018152.1">
    <property type="protein sequence ID" value="ENSAPLP00000028729.1"/>
    <property type="gene ID" value="ENSAPLG00000017083.1"/>
</dbReference>
<reference evidence="4" key="2">
    <citation type="submission" date="2025-08" db="UniProtKB">
        <authorList>
            <consortium name="Ensembl"/>
        </authorList>
    </citation>
    <scope>IDENTIFICATION</scope>
</reference>
<accession>A0A493TSH2</accession>
<evidence type="ECO:0000256" key="1">
    <source>
        <dbReference type="ARBA" id="ARBA00023157"/>
    </source>
</evidence>